<feature type="compositionally biased region" description="Basic and acidic residues" evidence="1">
    <location>
        <begin position="132"/>
        <end position="151"/>
    </location>
</feature>
<dbReference type="EMBL" id="JBHSLW010000049">
    <property type="protein sequence ID" value="MFC5422736.1"/>
    <property type="molecule type" value="Genomic_DNA"/>
</dbReference>
<evidence type="ECO:0000313" key="3">
    <source>
        <dbReference type="Proteomes" id="UP001596053"/>
    </source>
</evidence>
<name>A0ABW0J070_9HYPH</name>
<organism evidence="2 3">
    <name type="scientific">Bosea eneae</name>
    <dbReference type="NCBI Taxonomy" id="151454"/>
    <lineage>
        <taxon>Bacteria</taxon>
        <taxon>Pseudomonadati</taxon>
        <taxon>Pseudomonadota</taxon>
        <taxon>Alphaproteobacteria</taxon>
        <taxon>Hyphomicrobiales</taxon>
        <taxon>Boseaceae</taxon>
        <taxon>Bosea</taxon>
    </lineage>
</organism>
<proteinExistence type="predicted"/>
<keyword evidence="3" id="KW-1185">Reference proteome</keyword>
<protein>
    <submittedName>
        <fullName evidence="2">Uncharacterized protein</fullName>
    </submittedName>
</protein>
<dbReference type="Proteomes" id="UP001596053">
    <property type="component" value="Unassembled WGS sequence"/>
</dbReference>
<dbReference type="RefSeq" id="WP_377800975.1">
    <property type="nucleotide sequence ID" value="NZ_JBHSLW010000049.1"/>
</dbReference>
<comment type="caution">
    <text evidence="2">The sequence shown here is derived from an EMBL/GenBank/DDBJ whole genome shotgun (WGS) entry which is preliminary data.</text>
</comment>
<reference evidence="3" key="1">
    <citation type="journal article" date="2019" name="Int. J. Syst. Evol. Microbiol.">
        <title>The Global Catalogue of Microorganisms (GCM) 10K type strain sequencing project: providing services to taxonomists for standard genome sequencing and annotation.</title>
        <authorList>
            <consortium name="The Broad Institute Genomics Platform"/>
            <consortium name="The Broad Institute Genome Sequencing Center for Infectious Disease"/>
            <person name="Wu L."/>
            <person name="Ma J."/>
        </authorList>
    </citation>
    <scope>NUCLEOTIDE SEQUENCE [LARGE SCALE GENOMIC DNA]</scope>
    <source>
        <strain evidence="3">NCAIM B.01391</strain>
    </source>
</reference>
<feature type="compositionally biased region" description="Basic and acidic residues" evidence="1">
    <location>
        <begin position="105"/>
        <end position="125"/>
    </location>
</feature>
<accession>A0ABW0J070</accession>
<gene>
    <name evidence="2" type="ORF">ACFPOB_24550</name>
</gene>
<evidence type="ECO:0000313" key="2">
    <source>
        <dbReference type="EMBL" id="MFC5422736.1"/>
    </source>
</evidence>
<feature type="region of interest" description="Disordered" evidence="1">
    <location>
        <begin position="93"/>
        <end position="151"/>
    </location>
</feature>
<sequence length="151" mass="16699">MDDEAIKEGARRIATALRSPGGQIKLARVVGTHLDWFDLVQQRGLSWDQMIRVLANAGATRENGLPFSRGHLSSTVWRARQERLGMAMVLPQAPSGSAASVASHARSDTRKVRADKTAPETHTDKQPQGNKGDLRDYMRRAAEARRRTAEN</sequence>
<evidence type="ECO:0000256" key="1">
    <source>
        <dbReference type="SAM" id="MobiDB-lite"/>
    </source>
</evidence>